<feature type="region of interest" description="Disordered" evidence="2">
    <location>
        <begin position="327"/>
        <end position="349"/>
    </location>
</feature>
<proteinExistence type="predicted"/>
<keyword evidence="4" id="KW-0378">Hydrolase</keyword>
<keyword evidence="1" id="KW-0732">Signal</keyword>
<feature type="domain" description="Peptidase S9 prolyl oligopeptidase catalytic" evidence="3">
    <location>
        <begin position="485"/>
        <end position="614"/>
    </location>
</feature>
<dbReference type="Gene3D" id="3.40.50.1820">
    <property type="entry name" value="alpha/beta hydrolase"/>
    <property type="match status" value="1"/>
</dbReference>
<dbReference type="EMBL" id="ASGZ01000052">
    <property type="protein sequence ID" value="ESP87706.1"/>
    <property type="molecule type" value="Genomic_DNA"/>
</dbReference>
<dbReference type="GO" id="GO:0006508">
    <property type="term" value="P:proteolysis"/>
    <property type="evidence" value="ECO:0007669"/>
    <property type="project" value="InterPro"/>
</dbReference>
<dbReference type="OrthoDB" id="31240at2157"/>
<evidence type="ECO:0000313" key="4">
    <source>
        <dbReference type="EMBL" id="ESP87706.1"/>
    </source>
</evidence>
<feature type="region of interest" description="Disordered" evidence="2">
    <location>
        <begin position="965"/>
        <end position="984"/>
    </location>
</feature>
<dbReference type="PANTHER" id="PTHR43037:SF4">
    <property type="entry name" value="PEPTIDASE S9 PROLYL OLIGOPEPTIDASE CATALYTIC DOMAIN-CONTAINING PROTEIN"/>
    <property type="match status" value="1"/>
</dbReference>
<dbReference type="InterPro" id="IPR001375">
    <property type="entry name" value="Peptidase_S9_cat"/>
</dbReference>
<evidence type="ECO:0000256" key="2">
    <source>
        <dbReference type="SAM" id="MobiDB-lite"/>
    </source>
</evidence>
<dbReference type="InterPro" id="IPR050955">
    <property type="entry name" value="Plant_Biomass_Hydrol_Est"/>
</dbReference>
<evidence type="ECO:0000259" key="3">
    <source>
        <dbReference type="Pfam" id="PF00326"/>
    </source>
</evidence>
<dbReference type="Proteomes" id="UP000017840">
    <property type="component" value="Unassembled WGS sequence"/>
</dbReference>
<dbReference type="InterPro" id="IPR006311">
    <property type="entry name" value="TAT_signal"/>
</dbReference>
<accession>V4GRM0</accession>
<dbReference type="Pfam" id="PF00326">
    <property type="entry name" value="Peptidase_S9"/>
    <property type="match status" value="1"/>
</dbReference>
<organism evidence="4 5">
    <name type="scientific">Candidatus Halobonum tyrrellensis G22</name>
    <dbReference type="NCBI Taxonomy" id="1324957"/>
    <lineage>
        <taxon>Archaea</taxon>
        <taxon>Methanobacteriati</taxon>
        <taxon>Methanobacteriota</taxon>
        <taxon>Stenosarchaea group</taxon>
        <taxon>Halobacteria</taxon>
        <taxon>Halobacteriales</taxon>
        <taxon>Haloferacaceae</taxon>
        <taxon>Candidatus Halobonum</taxon>
    </lineage>
</organism>
<dbReference type="SUPFAM" id="SSF53474">
    <property type="entry name" value="alpha/beta-Hydrolases"/>
    <property type="match status" value="1"/>
</dbReference>
<dbReference type="InterPro" id="IPR029058">
    <property type="entry name" value="AB_hydrolase_fold"/>
</dbReference>
<protein>
    <submittedName>
        <fullName evidence="4">Alpha/beta hydrolase related protein</fullName>
    </submittedName>
</protein>
<dbReference type="PANTHER" id="PTHR43037">
    <property type="entry name" value="UNNAMED PRODUCT-RELATED"/>
    <property type="match status" value="1"/>
</dbReference>
<comment type="caution">
    <text evidence="4">The sequence shown here is derived from an EMBL/GenBank/DDBJ whole genome shotgun (WGS) entry which is preliminary data.</text>
</comment>
<dbReference type="PATRIC" id="fig|1324957.4.peg.2601"/>
<dbReference type="STRING" id="1324957.K933_12835"/>
<keyword evidence="5" id="KW-1185">Reference proteome</keyword>
<feature type="compositionally biased region" description="Low complexity" evidence="2">
    <location>
        <begin position="327"/>
        <end position="336"/>
    </location>
</feature>
<sequence>MRRDVDFDEPNLSRRAFAAAAGGGVLAAASDPAAAAELREGPAVADTDADPVSEAFTPRSWLAVGPFQYQRRGVETGWLFPAGGEDAFAAGEGDTDAPLQSAFAAGATVGWGAVEASDGSVPLEFSDRITPTEGLMPLVDADGLTDDLQDWFGYGGVVYSAGYAITTFDLDAPRRAVLETDATAAWVNGSRYDEAPAGLTLQAGTNVVLVKNTVTLGAGSVSVSFRPPRAPVEVNDLAPFRGTPQNAVLPDLRAGESLDRPASVRVTNTTAEERDVTLTFAPESDGLLTVTTETERPLAPYETRRIETRVRTDGPVVLAGDGDGEAAAVDAASPDAGGEGPPGLAMTSTAVGPDAVDADRSGGTTGAAADFPVASSPVSVLARVTADGVTAERSIPLRVRAEEETRFQTTFVSDVDGSVQEFSVREPPNPDSEGPFDLVVALHGANVPSINGVGAYTQRENTYFVAPGARGPANYDHEDLGRVDDLDAMAEMKRRYDIDENAVYLTGHSMGGHGTWHVGLTNPDRFAGLAPSAGWTDHETYIVVPFERDKLYTHPRLKSLAETSLYKNLALPKTENAADGTLPTFVLHGGQDTSVPSVHPRTYVRALANRGLTVRGEVGRRYSNPDPDEVDAALLEVPGQGHWWDADIGEGADTVNHPDLMEFLLSTTRDPYPEHVHLFTTNLRVEHAKYWVAVPEQVRVYDPTRVDARVTDDGVAIETENVAVLELDATVFDERGGPRRALVDGESVSLPDGDTVYLDFRDDATRATASDPTTAAKGPDQYGPLKEVHQDRYLLVYGTAGSDAETEAARDLANLRSGRLVSRARAPATVVPDTAVTEADAASNHLVLFGRPETNSLLAEYADDLPVAVGDGEVTVGGETYEGDLGVSFVAPNPESDRLVQVESGTSADGLRLTGARDWTPTQTPTADYLVFDDRVRVEGWNAMLAAGFFDKSWEHDPTLGFARRLTGSGGETGDGGDAPGDGGDGVTHYQVDFVAGQPIENLGEEGLYADQDRLMRFAFGSADEGITEKDTAWPSAEIRDCVDYGHIVEDDGTASVTFTVADDCEAVTLSLVAYSMPGDEFSTDTANDQELLEAATGTYGPGEHTITVTLPAPGSD</sequence>
<dbReference type="AlphaFoldDB" id="V4GRM0"/>
<dbReference type="PROSITE" id="PS51318">
    <property type="entry name" value="TAT"/>
    <property type="match status" value="1"/>
</dbReference>
<feature type="compositionally biased region" description="Gly residues" evidence="2">
    <location>
        <begin position="968"/>
        <end position="984"/>
    </location>
</feature>
<gene>
    <name evidence="4" type="ORF">K933_12835</name>
</gene>
<evidence type="ECO:0000313" key="5">
    <source>
        <dbReference type="Proteomes" id="UP000017840"/>
    </source>
</evidence>
<name>V4GRM0_9EURY</name>
<dbReference type="RefSeq" id="WP_023395142.1">
    <property type="nucleotide sequence ID" value="NZ_ASGZ01000052.1"/>
</dbReference>
<dbReference type="GO" id="GO:0008236">
    <property type="term" value="F:serine-type peptidase activity"/>
    <property type="evidence" value="ECO:0007669"/>
    <property type="project" value="InterPro"/>
</dbReference>
<reference evidence="4 5" key="1">
    <citation type="journal article" date="2013" name="Genome Announc.">
        <title>Draft Genome Sequence of 'Candidatus Halobonum tyrrellensis' Strain G22, Isolated from the Hypersaline Waters of Lake Tyrrell, Australia.</title>
        <authorList>
            <person name="Ugalde J.A."/>
            <person name="Narasingarao P."/>
            <person name="Kuo S."/>
            <person name="Podell S."/>
            <person name="Allen E.E."/>
        </authorList>
    </citation>
    <scope>NUCLEOTIDE SEQUENCE [LARGE SCALE GENOMIC DNA]</scope>
    <source>
        <strain evidence="4 5">G22</strain>
    </source>
</reference>
<evidence type="ECO:0000256" key="1">
    <source>
        <dbReference type="ARBA" id="ARBA00022729"/>
    </source>
</evidence>